<dbReference type="OrthoDB" id="6270216at2"/>
<keyword evidence="6" id="KW-0175">Coiled coil</keyword>
<dbReference type="Gene3D" id="3.40.50.300">
    <property type="entry name" value="P-loop containing nucleotide triphosphate hydrolases"/>
    <property type="match status" value="1"/>
</dbReference>
<keyword evidence="5 7" id="KW-0472">Membrane</keyword>
<evidence type="ECO:0000256" key="4">
    <source>
        <dbReference type="ARBA" id="ARBA00022989"/>
    </source>
</evidence>
<dbReference type="PANTHER" id="PTHR32309:SF13">
    <property type="entry name" value="FERRIC ENTEROBACTIN TRANSPORT PROTEIN FEPE"/>
    <property type="match status" value="1"/>
</dbReference>
<evidence type="ECO:0000256" key="1">
    <source>
        <dbReference type="ARBA" id="ARBA00004651"/>
    </source>
</evidence>
<evidence type="ECO:0000256" key="3">
    <source>
        <dbReference type="ARBA" id="ARBA00022692"/>
    </source>
</evidence>
<dbReference type="InterPro" id="IPR027417">
    <property type="entry name" value="P-loop_NTPase"/>
</dbReference>
<dbReference type="Proteomes" id="UP000189545">
    <property type="component" value="Chromosome"/>
</dbReference>
<evidence type="ECO:0000313" key="10">
    <source>
        <dbReference type="Proteomes" id="UP000189545"/>
    </source>
</evidence>
<evidence type="ECO:0000313" key="9">
    <source>
        <dbReference type="EMBL" id="AQS38750.1"/>
    </source>
</evidence>
<dbReference type="InterPro" id="IPR003856">
    <property type="entry name" value="LPS_length_determ_N"/>
</dbReference>
<dbReference type="Pfam" id="PF02706">
    <property type="entry name" value="Wzz"/>
    <property type="match status" value="1"/>
</dbReference>
<feature type="transmembrane region" description="Helical" evidence="7">
    <location>
        <begin position="419"/>
        <end position="442"/>
    </location>
</feature>
<keyword evidence="10" id="KW-1185">Reference proteome</keyword>
<dbReference type="KEGG" id="spsw:Sps_03623"/>
<feature type="coiled-coil region" evidence="6">
    <location>
        <begin position="348"/>
        <end position="378"/>
    </location>
</feature>
<organism evidence="9 10">
    <name type="scientific">Shewanella psychrophila</name>
    <dbReference type="NCBI Taxonomy" id="225848"/>
    <lineage>
        <taxon>Bacteria</taxon>
        <taxon>Pseudomonadati</taxon>
        <taxon>Pseudomonadota</taxon>
        <taxon>Gammaproteobacteria</taxon>
        <taxon>Alteromonadales</taxon>
        <taxon>Shewanellaceae</taxon>
        <taxon>Shewanella</taxon>
    </lineage>
</organism>
<evidence type="ECO:0000259" key="8">
    <source>
        <dbReference type="Pfam" id="PF02706"/>
    </source>
</evidence>
<dbReference type="AlphaFoldDB" id="A0A1S6HT77"/>
<dbReference type="STRING" id="225848.Sps_03623"/>
<evidence type="ECO:0000256" key="6">
    <source>
        <dbReference type="SAM" id="Coils"/>
    </source>
</evidence>
<dbReference type="RefSeq" id="WP_077753750.1">
    <property type="nucleotide sequence ID" value="NZ_CP014782.1"/>
</dbReference>
<keyword evidence="4 7" id="KW-1133">Transmembrane helix</keyword>
<dbReference type="GO" id="GO:0005886">
    <property type="term" value="C:plasma membrane"/>
    <property type="evidence" value="ECO:0007669"/>
    <property type="project" value="UniProtKB-SubCell"/>
</dbReference>
<evidence type="ECO:0000256" key="7">
    <source>
        <dbReference type="SAM" id="Phobius"/>
    </source>
</evidence>
<dbReference type="EMBL" id="CP014782">
    <property type="protein sequence ID" value="AQS38750.1"/>
    <property type="molecule type" value="Genomic_DNA"/>
</dbReference>
<keyword evidence="2" id="KW-1003">Cell membrane</keyword>
<reference evidence="9 10" key="1">
    <citation type="submission" date="2016-03" db="EMBL/GenBank/DDBJ databases">
        <title>Complete genome sequence of Shewanella psychrophila WP2, a deep sea bacterium isolated from west Pacific sediment.</title>
        <authorList>
            <person name="Xu G."/>
            <person name="Jian H."/>
        </authorList>
    </citation>
    <scope>NUCLEOTIDE SEQUENCE [LARGE SCALE GENOMIC DNA]</scope>
    <source>
        <strain evidence="9 10">WP2</strain>
    </source>
</reference>
<feature type="domain" description="Polysaccharide chain length determinant N-terminal" evidence="8">
    <location>
        <begin position="21"/>
        <end position="103"/>
    </location>
</feature>
<dbReference type="GO" id="GO:0004713">
    <property type="term" value="F:protein tyrosine kinase activity"/>
    <property type="evidence" value="ECO:0007669"/>
    <property type="project" value="TreeGrafter"/>
</dbReference>
<accession>A0A1S6HT77</accession>
<feature type="transmembrane region" description="Helical" evidence="7">
    <location>
        <begin position="35"/>
        <end position="57"/>
    </location>
</feature>
<protein>
    <submittedName>
        <fullName evidence="9">Uncharacterized protein involved in exopolysaccharide biosynthesis</fullName>
    </submittedName>
</protein>
<sequence length="665" mass="76059">MNSASELSSLEDDQTETGGLKIDLELLWSQVKGKIWLPFLVAILCGATTLILTKYFIKDSWKANTIIIRHQKNMSSQADIPYLYLQIDFNTIMQTILVRDHLLRVIERLDLPLTPEDLYKNIIISRGNRSDIINIAAVWHQPEMAVKMSDTVSAVFLESYSSVQNSAAQKVNSYFLNELSTSRKSLIAAQLAESNFRQKHNLLSFEDQMASNYQKIQTLEIKYIESQVATDEKRAKLQATISKLTTIPKEIPLETMVEGAALNRINGLRENLQLLKLKYTSQNPKVMAMEQKIATLQSNSDNTSVTSQASTKIYGQNPLYLELELEKIHYEFDLYVSDQSLAGYRLGINNTKDSLKRLSALRQEHQRHQDQMIEYRNLVNTLEGRVTDSKLALESNISDFEIIENALPPKYPERSYRKLIAVTASVFGFTVSALILIARVLFDPRVKTRNDLDPKRLIGVLPDKDSIEECHYYSAFQSLFSNLEQLRSESETQSKLITLSSTHEHEGKSTIAHALTDFYLRQGKRVLYIESVEESDGVDEAVLNPFIYGKQSQWQPLNIAERIDHAYFVYDQDIYLNYLDKTTFDVTIDTISQDYDVVIWELFPAQRHLQLYSVINNSPAAILLIAKSLFTRKDSLNQVINYLSEKKIKPIGILLTQVPKDIYHA</sequence>
<dbReference type="InterPro" id="IPR050445">
    <property type="entry name" value="Bact_polysacc_biosynth/exp"/>
</dbReference>
<evidence type="ECO:0000256" key="2">
    <source>
        <dbReference type="ARBA" id="ARBA00022475"/>
    </source>
</evidence>
<name>A0A1S6HT77_9GAMM</name>
<dbReference type="SUPFAM" id="SSF52540">
    <property type="entry name" value="P-loop containing nucleoside triphosphate hydrolases"/>
    <property type="match status" value="1"/>
</dbReference>
<dbReference type="PANTHER" id="PTHR32309">
    <property type="entry name" value="TYROSINE-PROTEIN KINASE"/>
    <property type="match status" value="1"/>
</dbReference>
<keyword evidence="3 7" id="KW-0812">Transmembrane</keyword>
<proteinExistence type="predicted"/>
<comment type="subcellular location">
    <subcellularLocation>
        <location evidence="1">Cell membrane</location>
        <topology evidence="1">Multi-pass membrane protein</topology>
    </subcellularLocation>
</comment>
<evidence type="ECO:0000256" key="5">
    <source>
        <dbReference type="ARBA" id="ARBA00023136"/>
    </source>
</evidence>
<gene>
    <name evidence="9" type="ORF">Sps_03623</name>
</gene>